<evidence type="ECO:0000313" key="4">
    <source>
        <dbReference type="Proteomes" id="UP000030151"/>
    </source>
</evidence>
<dbReference type="GO" id="GO:0016616">
    <property type="term" value="F:oxidoreductase activity, acting on the CH-OH group of donors, NAD or NADP as acceptor"/>
    <property type="evidence" value="ECO:0007669"/>
    <property type="project" value="InterPro"/>
</dbReference>
<evidence type="ECO:0000313" key="3">
    <source>
        <dbReference type="EMBL" id="EXU96179.1"/>
    </source>
</evidence>
<feature type="transmembrane region" description="Helical" evidence="1">
    <location>
        <begin position="12"/>
        <end position="29"/>
    </location>
</feature>
<keyword evidence="1" id="KW-0812">Transmembrane</keyword>
<reference evidence="3 4" key="1">
    <citation type="submission" date="2014-02" db="EMBL/GenBank/DDBJ databases">
        <title>The genome sequence of the entomopathogenic fungus Metarhizium robertsii ARSEF 2575.</title>
        <authorList>
            <person name="Giuliano Garisto Donzelli B."/>
            <person name="Roe B.A."/>
            <person name="Macmil S.L."/>
            <person name="Krasnoff S.B."/>
            <person name="Gibson D.M."/>
        </authorList>
    </citation>
    <scope>NUCLEOTIDE SEQUENCE [LARGE SCALE GENOMIC DNA]</scope>
    <source>
        <strain evidence="3 4">ARSEF 2575</strain>
    </source>
</reference>
<dbReference type="EMBL" id="JELW01000054">
    <property type="protein sequence ID" value="EXU96179.1"/>
    <property type="molecule type" value="Genomic_DNA"/>
</dbReference>
<name>A0A014P3V6_9HYPO</name>
<sequence>MSRQTQRPQSRLGTALVLGGCGFLGWHLVVRLLSCRDYDHVYVLDRHVRANLNRGATYVQGDITDVSALRALLDEIQPSVIFHAASPVASLPASRHGEFIKTNVQGTKVVIDLATESASVKALVYTSTVDVYAHPPHENVSEDHPLWAPSDKSNEYNRTKAIGDNLVRAANCAQLRTACLRLGHAYGERQSQGLAEILDSCQGTRPLVQVGNGTNMMEVMSAENCALGHVLAAKALLHEPQPVDEESRVAGEAFNISDGAPVRFWHHVRVIWGVSRGPEALNNVTVLPAWVMIVAVVLVEWLLWLFTFDTVKPPTELRRTSLEYCIYSHTYTIDKAKKRLGFRPVVDHDAVLARAARLMLDQRAELAKVD</sequence>
<dbReference type="GO" id="GO:0006694">
    <property type="term" value="P:steroid biosynthetic process"/>
    <property type="evidence" value="ECO:0007669"/>
    <property type="project" value="InterPro"/>
</dbReference>
<evidence type="ECO:0000256" key="1">
    <source>
        <dbReference type="SAM" id="Phobius"/>
    </source>
</evidence>
<dbReference type="OrthoDB" id="10058185at2759"/>
<feature type="domain" description="3-beta hydroxysteroid dehydrogenase/isomerase" evidence="2">
    <location>
        <begin position="16"/>
        <end position="272"/>
    </location>
</feature>
<dbReference type="HOGENOM" id="CLU_007383_6_8_1"/>
<dbReference type="PANTHER" id="PTHR43000">
    <property type="entry name" value="DTDP-D-GLUCOSE 4,6-DEHYDRATASE-RELATED"/>
    <property type="match status" value="1"/>
</dbReference>
<dbReference type="Proteomes" id="UP000030151">
    <property type="component" value="Unassembled WGS sequence"/>
</dbReference>
<organism evidence="3 4">
    <name type="scientific">Metarhizium robertsii</name>
    <dbReference type="NCBI Taxonomy" id="568076"/>
    <lineage>
        <taxon>Eukaryota</taxon>
        <taxon>Fungi</taxon>
        <taxon>Dikarya</taxon>
        <taxon>Ascomycota</taxon>
        <taxon>Pezizomycotina</taxon>
        <taxon>Sordariomycetes</taxon>
        <taxon>Hypocreomycetidae</taxon>
        <taxon>Hypocreales</taxon>
        <taxon>Clavicipitaceae</taxon>
        <taxon>Metarhizium</taxon>
    </lineage>
</organism>
<dbReference type="InterPro" id="IPR036291">
    <property type="entry name" value="NAD(P)-bd_dom_sf"/>
</dbReference>
<dbReference type="SUPFAM" id="SSF51735">
    <property type="entry name" value="NAD(P)-binding Rossmann-fold domains"/>
    <property type="match status" value="1"/>
</dbReference>
<dbReference type="AlphaFoldDB" id="A0A014P3V6"/>
<keyword evidence="1" id="KW-0472">Membrane</keyword>
<feature type="transmembrane region" description="Helical" evidence="1">
    <location>
        <begin position="287"/>
        <end position="308"/>
    </location>
</feature>
<dbReference type="Gene3D" id="3.40.50.720">
    <property type="entry name" value="NAD(P)-binding Rossmann-like Domain"/>
    <property type="match status" value="1"/>
</dbReference>
<dbReference type="InterPro" id="IPR002225">
    <property type="entry name" value="3Beta_OHSteriod_DH/Estase"/>
</dbReference>
<evidence type="ECO:0000259" key="2">
    <source>
        <dbReference type="Pfam" id="PF01073"/>
    </source>
</evidence>
<gene>
    <name evidence="3" type="ORF">X797_010799</name>
</gene>
<dbReference type="Pfam" id="PF01073">
    <property type="entry name" value="3Beta_HSD"/>
    <property type="match status" value="1"/>
</dbReference>
<dbReference type="GO" id="GO:0016853">
    <property type="term" value="F:isomerase activity"/>
    <property type="evidence" value="ECO:0007669"/>
    <property type="project" value="UniProtKB-KW"/>
</dbReference>
<dbReference type="eggNOG" id="KOG1430">
    <property type="taxonomic scope" value="Eukaryota"/>
</dbReference>
<proteinExistence type="predicted"/>
<accession>A0A014P3V6</accession>
<keyword evidence="3" id="KW-0413">Isomerase</keyword>
<comment type="caution">
    <text evidence="3">The sequence shown here is derived from an EMBL/GenBank/DDBJ whole genome shotgun (WGS) entry which is preliminary data.</text>
</comment>
<keyword evidence="1" id="KW-1133">Transmembrane helix</keyword>
<protein>
    <submittedName>
        <fullName evidence="3">3-beta hydroxysteroid dehydrogenase/isomerase family protein</fullName>
    </submittedName>
</protein>